<feature type="compositionally biased region" description="Basic and acidic residues" evidence="1">
    <location>
        <begin position="56"/>
        <end position="71"/>
    </location>
</feature>
<organism evidence="2 3">
    <name type="scientific">Spodoptera littoralis</name>
    <name type="common">Egyptian cotton leafworm</name>
    <dbReference type="NCBI Taxonomy" id="7109"/>
    <lineage>
        <taxon>Eukaryota</taxon>
        <taxon>Metazoa</taxon>
        <taxon>Ecdysozoa</taxon>
        <taxon>Arthropoda</taxon>
        <taxon>Hexapoda</taxon>
        <taxon>Insecta</taxon>
        <taxon>Pterygota</taxon>
        <taxon>Neoptera</taxon>
        <taxon>Endopterygota</taxon>
        <taxon>Lepidoptera</taxon>
        <taxon>Glossata</taxon>
        <taxon>Ditrysia</taxon>
        <taxon>Noctuoidea</taxon>
        <taxon>Noctuidae</taxon>
        <taxon>Amphipyrinae</taxon>
        <taxon>Spodoptera</taxon>
    </lineage>
</organism>
<gene>
    <name evidence="2" type="ORF">SPLIT_LOCUS8167</name>
</gene>
<dbReference type="AlphaFoldDB" id="A0A9P0IBI2"/>
<proteinExistence type="predicted"/>
<reference evidence="2" key="1">
    <citation type="submission" date="2022-02" db="EMBL/GenBank/DDBJ databases">
        <authorList>
            <person name="King R."/>
        </authorList>
    </citation>
    <scope>NUCLEOTIDE SEQUENCE</scope>
</reference>
<keyword evidence="3" id="KW-1185">Reference proteome</keyword>
<evidence type="ECO:0000256" key="1">
    <source>
        <dbReference type="SAM" id="MobiDB-lite"/>
    </source>
</evidence>
<dbReference type="Proteomes" id="UP001153321">
    <property type="component" value="Chromosome 28"/>
</dbReference>
<dbReference type="EMBL" id="LR824559">
    <property type="protein sequence ID" value="CAH1642811.1"/>
    <property type="molecule type" value="Genomic_DNA"/>
</dbReference>
<feature type="region of interest" description="Disordered" evidence="1">
    <location>
        <begin position="56"/>
        <end position="103"/>
    </location>
</feature>
<evidence type="ECO:0000313" key="3">
    <source>
        <dbReference type="Proteomes" id="UP001153321"/>
    </source>
</evidence>
<protein>
    <submittedName>
        <fullName evidence="2">Uncharacterized protein</fullName>
    </submittedName>
</protein>
<evidence type="ECO:0000313" key="2">
    <source>
        <dbReference type="EMBL" id="CAH1642811.1"/>
    </source>
</evidence>
<sequence length="132" mass="15676">MKRNDLGFDVHIIVVNKCELYYMQCHDNVEAKIVPMKFCSHRHGQNSKKILKDKSHLRVKRKANDKAMEKVKMKHKKASTKTEMMSKKSMSGKKKKLINIDKNTDKNMKTHLKLWAPRIHQLTWKMIEKEET</sequence>
<name>A0A9P0IBI2_SPOLI</name>
<accession>A0A9P0IBI2</accession>